<sequence>MKRLKLCVLTIIAILLLQSQVVFAADQEINIVVNGNPIEFTENSGYPYVDENSRTMVPLRITMESAGCSVGYDKTNQVAIVISEHDRVEVPIGTDYIYNNNEKLQNDTFAVVNNGRTYLPIRIVLESMGYTVEWDSKTKTVNAYNFTISDEFVPYSTSSLETLVKNVLSGDVVYIGGQYYATPEYVKQITNTVIQYTGDDLNTSIYPQSNRFDFTDFDSNSVEWK</sequence>
<dbReference type="Pfam" id="PF07833">
    <property type="entry name" value="Cu_amine_oxidN1"/>
    <property type="match status" value="1"/>
</dbReference>
<dbReference type="SUPFAM" id="SSF55383">
    <property type="entry name" value="Copper amine oxidase, domain N"/>
    <property type="match status" value="2"/>
</dbReference>
<dbReference type="OrthoDB" id="9783680at2"/>
<dbReference type="RefSeq" id="WP_066087858.1">
    <property type="nucleotide sequence ID" value="NZ_LRVM01000005.1"/>
</dbReference>
<evidence type="ECO:0000313" key="3">
    <source>
        <dbReference type="EMBL" id="KXL52826.1"/>
    </source>
</evidence>
<evidence type="ECO:0000259" key="2">
    <source>
        <dbReference type="Pfam" id="PF07833"/>
    </source>
</evidence>
<evidence type="ECO:0000256" key="1">
    <source>
        <dbReference type="SAM" id="SignalP"/>
    </source>
</evidence>
<dbReference type="STRING" id="36847.CLNEO_18490"/>
<feature type="domain" description="Copper amine oxidase-like N-terminal" evidence="2">
    <location>
        <begin position="32"/>
        <end position="141"/>
    </location>
</feature>
<name>A0A136WE79_9FIRM</name>
<evidence type="ECO:0000313" key="4">
    <source>
        <dbReference type="Proteomes" id="UP000070539"/>
    </source>
</evidence>
<feature type="signal peptide" evidence="1">
    <location>
        <begin position="1"/>
        <end position="24"/>
    </location>
</feature>
<keyword evidence="4" id="KW-1185">Reference proteome</keyword>
<dbReference type="PATRIC" id="fig|36847.3.peg.2175"/>
<dbReference type="Gene3D" id="3.30.457.10">
    <property type="entry name" value="Copper amine oxidase-like, N-terminal domain"/>
    <property type="match status" value="1"/>
</dbReference>
<dbReference type="InterPro" id="IPR036582">
    <property type="entry name" value="Mao_N_sf"/>
</dbReference>
<protein>
    <recommendedName>
        <fullName evidence="2">Copper amine oxidase-like N-terminal domain-containing protein</fullName>
    </recommendedName>
</protein>
<dbReference type="EMBL" id="LRVM01000005">
    <property type="protein sequence ID" value="KXL52826.1"/>
    <property type="molecule type" value="Genomic_DNA"/>
</dbReference>
<comment type="caution">
    <text evidence="3">The sequence shown here is derived from an EMBL/GenBank/DDBJ whole genome shotgun (WGS) entry which is preliminary data.</text>
</comment>
<accession>A0A136WE79</accession>
<organism evidence="3 4">
    <name type="scientific">Anaerotignum neopropionicum</name>
    <dbReference type="NCBI Taxonomy" id="36847"/>
    <lineage>
        <taxon>Bacteria</taxon>
        <taxon>Bacillati</taxon>
        <taxon>Bacillota</taxon>
        <taxon>Clostridia</taxon>
        <taxon>Lachnospirales</taxon>
        <taxon>Anaerotignaceae</taxon>
        <taxon>Anaerotignum</taxon>
    </lineage>
</organism>
<dbReference type="AlphaFoldDB" id="A0A136WE79"/>
<keyword evidence="1" id="KW-0732">Signal</keyword>
<feature type="chain" id="PRO_5007479305" description="Copper amine oxidase-like N-terminal domain-containing protein" evidence="1">
    <location>
        <begin position="25"/>
        <end position="225"/>
    </location>
</feature>
<dbReference type="InterPro" id="IPR012854">
    <property type="entry name" value="Cu_amine_oxidase-like_N"/>
</dbReference>
<gene>
    <name evidence="3" type="ORF">CLNEO_18490</name>
</gene>
<proteinExistence type="predicted"/>
<reference evidence="3 4" key="1">
    <citation type="submission" date="2016-01" db="EMBL/GenBank/DDBJ databases">
        <title>Genome sequence of Clostridium neopropionicum X4, DSM-3847.</title>
        <authorList>
            <person name="Poehlein A."/>
            <person name="Beck M.H."/>
            <person name="Bengelsdorf F.R."/>
            <person name="Daniel R."/>
            <person name="Duerre P."/>
        </authorList>
    </citation>
    <scope>NUCLEOTIDE SEQUENCE [LARGE SCALE GENOMIC DNA]</scope>
    <source>
        <strain evidence="3 4">DSM-3847</strain>
    </source>
</reference>
<dbReference type="Proteomes" id="UP000070539">
    <property type="component" value="Unassembled WGS sequence"/>
</dbReference>